<protein>
    <submittedName>
        <fullName evidence="1">Uncharacterized protein</fullName>
    </submittedName>
</protein>
<accession>A0AAD5YI56</accession>
<dbReference type="AlphaFoldDB" id="A0AAD5YI56"/>
<name>A0AAD5YI56_9APHY</name>
<gene>
    <name evidence="1" type="ORF">NLI96_g6403</name>
</gene>
<evidence type="ECO:0000313" key="1">
    <source>
        <dbReference type="EMBL" id="KAJ3483302.1"/>
    </source>
</evidence>
<keyword evidence="2" id="KW-1185">Reference proteome</keyword>
<proteinExistence type="predicted"/>
<comment type="caution">
    <text evidence="1">The sequence shown here is derived from an EMBL/GenBank/DDBJ whole genome shotgun (WGS) entry which is preliminary data.</text>
</comment>
<reference evidence="1" key="1">
    <citation type="submission" date="2022-07" db="EMBL/GenBank/DDBJ databases">
        <title>Genome Sequence of Physisporinus lineatus.</title>
        <authorList>
            <person name="Buettner E."/>
        </authorList>
    </citation>
    <scope>NUCLEOTIDE SEQUENCE</scope>
    <source>
        <strain evidence="1">VT162</strain>
    </source>
</reference>
<evidence type="ECO:0000313" key="2">
    <source>
        <dbReference type="Proteomes" id="UP001212997"/>
    </source>
</evidence>
<dbReference type="EMBL" id="JANAWD010000233">
    <property type="protein sequence ID" value="KAJ3483302.1"/>
    <property type="molecule type" value="Genomic_DNA"/>
</dbReference>
<organism evidence="1 2">
    <name type="scientific">Meripilus lineatus</name>
    <dbReference type="NCBI Taxonomy" id="2056292"/>
    <lineage>
        <taxon>Eukaryota</taxon>
        <taxon>Fungi</taxon>
        <taxon>Dikarya</taxon>
        <taxon>Basidiomycota</taxon>
        <taxon>Agaricomycotina</taxon>
        <taxon>Agaricomycetes</taxon>
        <taxon>Polyporales</taxon>
        <taxon>Meripilaceae</taxon>
        <taxon>Meripilus</taxon>
    </lineage>
</organism>
<sequence>MPSLPNLRILQFAHSFVSRLLQKQLSSSEKYSRLQAIEFYSTDFGLDGISDELLSRIPNLSRLHFIGGRELCLFTEMIERRMPIGVEHLVLGILSPLILPLSEWNLHPNLISLTIFVGDQINEAFDAIRDCLTFNPTSLSAGCFRTLSLYITSRGDAATLVEGQLPYSQEDLVSIPCFQDILRLCSTHGIDLRCQVLDLSDWVTNWLYDTQPQRNPSLN</sequence>
<dbReference type="Proteomes" id="UP001212997">
    <property type="component" value="Unassembled WGS sequence"/>
</dbReference>